<evidence type="ECO:0000259" key="7">
    <source>
        <dbReference type="Pfam" id="PF00248"/>
    </source>
</evidence>
<feature type="active site" description="Proton donor" evidence="4">
    <location>
        <position position="57"/>
    </location>
</feature>
<evidence type="ECO:0000313" key="9">
    <source>
        <dbReference type="Proteomes" id="UP001149140"/>
    </source>
</evidence>
<organism evidence="8 9">
    <name type="scientific">Solirubrobacter ginsenosidimutans</name>
    <dbReference type="NCBI Taxonomy" id="490573"/>
    <lineage>
        <taxon>Bacteria</taxon>
        <taxon>Bacillati</taxon>
        <taxon>Actinomycetota</taxon>
        <taxon>Thermoleophilia</taxon>
        <taxon>Solirubrobacterales</taxon>
        <taxon>Solirubrobacteraceae</taxon>
        <taxon>Solirubrobacter</taxon>
    </lineage>
</organism>
<dbReference type="PROSITE" id="PS00062">
    <property type="entry name" value="ALDOKETO_REDUCTASE_2"/>
    <property type="match status" value="1"/>
</dbReference>
<dbReference type="PANTHER" id="PTHR43827:SF3">
    <property type="entry name" value="NADP-DEPENDENT OXIDOREDUCTASE DOMAIN-CONTAINING PROTEIN"/>
    <property type="match status" value="1"/>
</dbReference>
<keyword evidence="2" id="KW-0521">NADP</keyword>
<evidence type="ECO:0000313" key="8">
    <source>
        <dbReference type="EMBL" id="MDA0162248.1"/>
    </source>
</evidence>
<dbReference type="FunFam" id="3.20.20.100:FF:000015">
    <property type="entry name" value="Oxidoreductase, aldo/keto reductase family"/>
    <property type="match status" value="1"/>
</dbReference>
<evidence type="ECO:0000256" key="3">
    <source>
        <dbReference type="ARBA" id="ARBA00023002"/>
    </source>
</evidence>
<dbReference type="InterPro" id="IPR020471">
    <property type="entry name" value="AKR"/>
</dbReference>
<dbReference type="InterPro" id="IPR018170">
    <property type="entry name" value="Aldo/ket_reductase_CS"/>
</dbReference>
<keyword evidence="3" id="KW-0560">Oxidoreductase</keyword>
<comment type="similarity">
    <text evidence="1">Belongs to the aldo/keto reductase family.</text>
</comment>
<evidence type="ECO:0000256" key="6">
    <source>
        <dbReference type="PIRSR" id="PIRSR000097-3"/>
    </source>
</evidence>
<dbReference type="EMBL" id="JAPDOD010000017">
    <property type="protein sequence ID" value="MDA0162248.1"/>
    <property type="molecule type" value="Genomic_DNA"/>
</dbReference>
<feature type="domain" description="NADP-dependent oxidoreductase" evidence="7">
    <location>
        <begin position="23"/>
        <end position="261"/>
    </location>
</feature>
<feature type="binding site" evidence="5">
    <location>
        <position position="112"/>
    </location>
    <ligand>
        <name>substrate</name>
    </ligand>
</feature>
<dbReference type="SUPFAM" id="SSF51430">
    <property type="entry name" value="NAD(P)-linked oxidoreductase"/>
    <property type="match status" value="1"/>
</dbReference>
<dbReference type="Pfam" id="PF00248">
    <property type="entry name" value="Aldo_ket_red"/>
    <property type="match status" value="1"/>
</dbReference>
<protein>
    <submittedName>
        <fullName evidence="8">Aldo/keto reductase</fullName>
    </submittedName>
</protein>
<reference evidence="8" key="1">
    <citation type="submission" date="2022-10" db="EMBL/GenBank/DDBJ databases">
        <title>The WGS of Solirubrobacter ginsenosidimutans DSM 21036.</title>
        <authorList>
            <person name="Jiang Z."/>
        </authorList>
    </citation>
    <scope>NUCLEOTIDE SEQUENCE</scope>
    <source>
        <strain evidence="8">DSM 21036</strain>
    </source>
</reference>
<dbReference type="PANTHER" id="PTHR43827">
    <property type="entry name" value="2,5-DIKETO-D-GLUCONIC ACID REDUCTASE"/>
    <property type="match status" value="1"/>
</dbReference>
<dbReference type="CDD" id="cd19071">
    <property type="entry name" value="AKR_AKR1-5-like"/>
    <property type="match status" value="1"/>
</dbReference>
<feature type="site" description="Lowers pKa of active site Tyr" evidence="6">
    <location>
        <position position="82"/>
    </location>
</feature>
<comment type="caution">
    <text evidence="8">The sequence shown here is derived from an EMBL/GenBank/DDBJ whole genome shotgun (WGS) entry which is preliminary data.</text>
</comment>
<dbReference type="RefSeq" id="WP_270041483.1">
    <property type="nucleotide sequence ID" value="NZ_JAPDOD010000017.1"/>
</dbReference>
<dbReference type="PROSITE" id="PS00063">
    <property type="entry name" value="ALDOKETO_REDUCTASE_3"/>
    <property type="match status" value="1"/>
</dbReference>
<dbReference type="AlphaFoldDB" id="A0A9X3MZL6"/>
<dbReference type="PIRSF" id="PIRSF000097">
    <property type="entry name" value="AKR"/>
    <property type="match status" value="1"/>
</dbReference>
<dbReference type="GO" id="GO:0016616">
    <property type="term" value="F:oxidoreductase activity, acting on the CH-OH group of donors, NAD or NADP as acceptor"/>
    <property type="evidence" value="ECO:0007669"/>
    <property type="project" value="UniProtKB-ARBA"/>
</dbReference>
<sequence length="275" mass="30524">MATNLTVDGRARVLADGNEIPLLALGVWQVPEGPETENAVRWALELGYRHIDTAQAYRNERSVGKALADSGVPRDEIYLTTKFNPGGKDAEVEAQRSLERLGVDYVDLYIIHWPQGGPTWAWDGMQRAQAAGYARSIGVSNFNVPELDALIAVADSRPVVNQVQFSPFEFRRELLDACEERGIVLEAYSPLGTGRHLDDPRVGEIAARLGRTPAQVLIRWAIERSLIVLPKSTHRERIDENGQVFDFALTGEDMATLDSLDQTDGTAAARESKWW</sequence>
<evidence type="ECO:0000256" key="2">
    <source>
        <dbReference type="ARBA" id="ARBA00022857"/>
    </source>
</evidence>
<dbReference type="InterPro" id="IPR023210">
    <property type="entry name" value="NADP_OxRdtase_dom"/>
</dbReference>
<name>A0A9X3MZL6_9ACTN</name>
<accession>A0A9X3MZL6</accession>
<dbReference type="PROSITE" id="PS00798">
    <property type="entry name" value="ALDOKETO_REDUCTASE_1"/>
    <property type="match status" value="1"/>
</dbReference>
<keyword evidence="9" id="KW-1185">Reference proteome</keyword>
<evidence type="ECO:0000256" key="4">
    <source>
        <dbReference type="PIRSR" id="PIRSR000097-1"/>
    </source>
</evidence>
<gene>
    <name evidence="8" type="ORF">OM076_18390</name>
</gene>
<dbReference type="Proteomes" id="UP001149140">
    <property type="component" value="Unassembled WGS sequence"/>
</dbReference>
<dbReference type="Gene3D" id="3.20.20.100">
    <property type="entry name" value="NADP-dependent oxidoreductase domain"/>
    <property type="match status" value="1"/>
</dbReference>
<dbReference type="InterPro" id="IPR036812">
    <property type="entry name" value="NAD(P)_OxRdtase_dom_sf"/>
</dbReference>
<evidence type="ECO:0000256" key="1">
    <source>
        <dbReference type="ARBA" id="ARBA00007905"/>
    </source>
</evidence>
<evidence type="ECO:0000256" key="5">
    <source>
        <dbReference type="PIRSR" id="PIRSR000097-2"/>
    </source>
</evidence>
<proteinExistence type="inferred from homology"/>
<dbReference type="PRINTS" id="PR00069">
    <property type="entry name" value="ALDKETRDTASE"/>
</dbReference>